<name>A0A2I0JDL3_PUNGR</name>
<feature type="domain" description="Zinc knuckle CX2CX4HX4C" evidence="2">
    <location>
        <begin position="126"/>
        <end position="169"/>
    </location>
</feature>
<dbReference type="EMBL" id="PGOL01001787">
    <property type="protein sequence ID" value="PKI54332.1"/>
    <property type="molecule type" value="Genomic_DNA"/>
</dbReference>
<organism evidence="3 4">
    <name type="scientific">Punica granatum</name>
    <name type="common">Pomegranate</name>
    <dbReference type="NCBI Taxonomy" id="22663"/>
    <lineage>
        <taxon>Eukaryota</taxon>
        <taxon>Viridiplantae</taxon>
        <taxon>Streptophyta</taxon>
        <taxon>Embryophyta</taxon>
        <taxon>Tracheophyta</taxon>
        <taxon>Spermatophyta</taxon>
        <taxon>Magnoliopsida</taxon>
        <taxon>eudicotyledons</taxon>
        <taxon>Gunneridae</taxon>
        <taxon>Pentapetalae</taxon>
        <taxon>rosids</taxon>
        <taxon>malvids</taxon>
        <taxon>Myrtales</taxon>
        <taxon>Lythraceae</taxon>
        <taxon>Punica</taxon>
    </lineage>
</organism>
<feature type="compositionally biased region" description="Polar residues" evidence="1">
    <location>
        <begin position="214"/>
        <end position="239"/>
    </location>
</feature>
<sequence>MDPTDLSINLEDMLNAHLSIAPKSNVLNLLTNDEEELNSIPLTLLVKPFGFRIPPPILIIPRLVQAWATKKGISIVPDDRNKETLVCLFKDQKDLVSVEKGGAYHKNKGSIPKWFVTPRALVKVPTTKPLCPDTFIARKNNTASWVHFKYENLATFCYDCGALGHEQGNSNSEQPINPDRYGPWLCFDPKNDLPPPHVAAIPDDSPPSSPTARYRSSASTHIGSPCTPDSSPIPQTHQGGTPPKKPKYKVIFNIPDNLVALAPDFDCPTEPPLSSEPSLTTEEGAIAPITSNTLPPDPKTKGKQPLFSSPTNQRGYPYWKDNLNVYGPQDSTTHMDQAWDFSHKQNYPMDSLYVGFTHNQAHTSLVNPNYSTALAVPTIFDQPLPQISEITQALSVTPSCALPTFRKRKLEIPMEEFIKRAAPYTTILNKMSKTLGDAMQEDLQYKAAFLGHQPFQGNYIVSPWQCQNQPYFVEEMEDGKPTVDIQMAEEAGLNMPPSYPLVYLLGTIGEWQETQQSALSDSSRISTNPV</sequence>
<evidence type="ECO:0000313" key="4">
    <source>
        <dbReference type="Proteomes" id="UP000233551"/>
    </source>
</evidence>
<dbReference type="AlphaFoldDB" id="A0A2I0JDL3"/>
<proteinExistence type="predicted"/>
<comment type="caution">
    <text evidence="3">The sequence shown here is derived from an EMBL/GenBank/DDBJ whole genome shotgun (WGS) entry which is preliminary data.</text>
</comment>
<gene>
    <name evidence="3" type="ORF">CRG98_025268</name>
</gene>
<feature type="region of interest" description="Disordered" evidence="1">
    <location>
        <begin position="288"/>
        <end position="313"/>
    </location>
</feature>
<protein>
    <recommendedName>
        <fullName evidence="2">Zinc knuckle CX2CX4HX4C domain-containing protein</fullName>
    </recommendedName>
</protein>
<evidence type="ECO:0000259" key="2">
    <source>
        <dbReference type="Pfam" id="PF14392"/>
    </source>
</evidence>
<evidence type="ECO:0000313" key="3">
    <source>
        <dbReference type="EMBL" id="PKI54332.1"/>
    </source>
</evidence>
<keyword evidence="4" id="KW-1185">Reference proteome</keyword>
<dbReference type="Pfam" id="PF14392">
    <property type="entry name" value="zf-CCHC_4"/>
    <property type="match status" value="1"/>
</dbReference>
<accession>A0A2I0JDL3</accession>
<feature type="region of interest" description="Disordered" evidence="1">
    <location>
        <begin position="195"/>
        <end position="247"/>
    </location>
</feature>
<reference evidence="3 4" key="1">
    <citation type="submission" date="2017-11" db="EMBL/GenBank/DDBJ databases">
        <title>De-novo sequencing of pomegranate (Punica granatum L.) genome.</title>
        <authorList>
            <person name="Akparov Z."/>
            <person name="Amiraslanov A."/>
            <person name="Hajiyeva S."/>
            <person name="Abbasov M."/>
            <person name="Kaur K."/>
            <person name="Hamwieh A."/>
            <person name="Solovyev V."/>
            <person name="Salamov A."/>
            <person name="Braich B."/>
            <person name="Kosarev P."/>
            <person name="Mahmoud A."/>
            <person name="Hajiyev E."/>
            <person name="Babayeva S."/>
            <person name="Izzatullayeva V."/>
            <person name="Mammadov A."/>
            <person name="Mammadov A."/>
            <person name="Sharifova S."/>
            <person name="Ojaghi J."/>
            <person name="Eynullazada K."/>
            <person name="Bayramov B."/>
            <person name="Abdulazimova A."/>
            <person name="Shahmuradov I."/>
        </authorList>
    </citation>
    <scope>NUCLEOTIDE SEQUENCE [LARGE SCALE GENOMIC DNA]</scope>
    <source>
        <strain evidence="4">cv. AG2017</strain>
        <tissue evidence="3">Leaf</tissue>
    </source>
</reference>
<dbReference type="Proteomes" id="UP000233551">
    <property type="component" value="Unassembled WGS sequence"/>
</dbReference>
<dbReference type="InterPro" id="IPR025836">
    <property type="entry name" value="Zn_knuckle_CX2CX4HX4C"/>
</dbReference>
<evidence type="ECO:0000256" key="1">
    <source>
        <dbReference type="SAM" id="MobiDB-lite"/>
    </source>
</evidence>